<keyword evidence="2" id="KW-1003">Cell membrane</keyword>
<organism evidence="7 8">
    <name type="scientific">Actibacterium atlanticum</name>
    <dbReference type="NCBI Taxonomy" id="1461693"/>
    <lineage>
        <taxon>Bacteria</taxon>
        <taxon>Pseudomonadati</taxon>
        <taxon>Pseudomonadota</taxon>
        <taxon>Alphaproteobacteria</taxon>
        <taxon>Rhodobacterales</taxon>
        <taxon>Roseobacteraceae</taxon>
        <taxon>Actibacterium</taxon>
    </lineage>
</organism>
<dbReference type="InterPro" id="IPR050833">
    <property type="entry name" value="Poly_Biosynth_Transport"/>
</dbReference>
<feature type="transmembrane region" description="Helical" evidence="6">
    <location>
        <begin position="173"/>
        <end position="193"/>
    </location>
</feature>
<dbReference type="PANTHER" id="PTHR30250:SF11">
    <property type="entry name" value="O-ANTIGEN TRANSPORTER-RELATED"/>
    <property type="match status" value="1"/>
</dbReference>
<keyword evidence="4 6" id="KW-1133">Transmembrane helix</keyword>
<feature type="transmembrane region" description="Helical" evidence="6">
    <location>
        <begin position="262"/>
        <end position="282"/>
    </location>
</feature>
<comment type="caution">
    <text evidence="7">The sequence shown here is derived from an EMBL/GenBank/DDBJ whole genome shotgun (WGS) entry which is preliminary data.</text>
</comment>
<evidence type="ECO:0000256" key="3">
    <source>
        <dbReference type="ARBA" id="ARBA00022692"/>
    </source>
</evidence>
<accession>A0A058ZNE5</accession>
<sequence>MLLRMGLRANLATDAKREFNFSTFLTIRVVSAIVLFVAPLLVIALVRPEYLVLAVPIALMNATESLSDLCYGGLQRAGLVQLVARSMLLRGPAALLLFGITLYVTRDAQIAFWAQTAVWVSIQLLHDFPGVRRSGETIALDRDWGRIVALLRNTAFLGLGQFFAALQTSLPRFFVEAMLGTTAMAFFTAVSVLQRATISLFNTLEQAIGWRLSQIWASGNRDRFFSMLRKMLAVAVGLGILGMGLAWAIGEPFLALFFGPEYAAAYGLLMWIAAAISMRLISSVVQTALTAQRRFGSFGTVQTIALIVTVPFTYLGIQLYGLEGAGMAILATVTLRTAVFTYFLLRD</sequence>
<evidence type="ECO:0000256" key="2">
    <source>
        <dbReference type="ARBA" id="ARBA00022475"/>
    </source>
</evidence>
<reference evidence="7 8" key="1">
    <citation type="submission" date="2013-04" db="EMBL/GenBank/DDBJ databases">
        <title>Shimia sp. 22II-S11-Z10 Genome Sequencing.</title>
        <authorList>
            <person name="Lai Q."/>
            <person name="Li G."/>
            <person name="Shao Z."/>
        </authorList>
    </citation>
    <scope>NUCLEOTIDE SEQUENCE [LARGE SCALE GENOMIC DNA]</scope>
    <source>
        <strain evidence="8">22II-S11-Z10</strain>
    </source>
</reference>
<feature type="transmembrane region" description="Helical" evidence="6">
    <location>
        <begin position="231"/>
        <end position="250"/>
    </location>
</feature>
<dbReference type="EMBL" id="AQQY01000004">
    <property type="protein sequence ID" value="KCV82321.1"/>
    <property type="molecule type" value="Genomic_DNA"/>
</dbReference>
<feature type="transmembrane region" description="Helical" evidence="6">
    <location>
        <begin position="327"/>
        <end position="345"/>
    </location>
</feature>
<dbReference type="eggNOG" id="COG2244">
    <property type="taxonomic scope" value="Bacteria"/>
</dbReference>
<evidence type="ECO:0000256" key="5">
    <source>
        <dbReference type="ARBA" id="ARBA00023136"/>
    </source>
</evidence>
<keyword evidence="5 6" id="KW-0472">Membrane</keyword>
<dbReference type="Proteomes" id="UP000024836">
    <property type="component" value="Unassembled WGS sequence"/>
</dbReference>
<feature type="transmembrane region" description="Helical" evidence="6">
    <location>
        <begin position="303"/>
        <end position="321"/>
    </location>
</feature>
<feature type="transmembrane region" description="Helical" evidence="6">
    <location>
        <begin position="21"/>
        <end position="44"/>
    </location>
</feature>
<dbReference type="AlphaFoldDB" id="A0A058ZNE5"/>
<protein>
    <submittedName>
        <fullName evidence="7">Polysaccharide biosynthesis protein</fullName>
    </submittedName>
</protein>
<gene>
    <name evidence="7" type="ORF">ATO10_08022</name>
</gene>
<keyword evidence="8" id="KW-1185">Reference proteome</keyword>
<name>A0A058ZNE5_9RHOB</name>
<keyword evidence="3 6" id="KW-0812">Transmembrane</keyword>
<comment type="subcellular location">
    <subcellularLocation>
        <location evidence="1">Cell membrane</location>
        <topology evidence="1">Multi-pass membrane protein</topology>
    </subcellularLocation>
</comment>
<dbReference type="PANTHER" id="PTHR30250">
    <property type="entry name" value="PST FAMILY PREDICTED COLANIC ACID TRANSPORTER"/>
    <property type="match status" value="1"/>
</dbReference>
<dbReference type="GO" id="GO:0005886">
    <property type="term" value="C:plasma membrane"/>
    <property type="evidence" value="ECO:0007669"/>
    <property type="project" value="UniProtKB-SubCell"/>
</dbReference>
<evidence type="ECO:0000256" key="4">
    <source>
        <dbReference type="ARBA" id="ARBA00022989"/>
    </source>
</evidence>
<evidence type="ECO:0000256" key="6">
    <source>
        <dbReference type="SAM" id="Phobius"/>
    </source>
</evidence>
<dbReference type="STRING" id="1461693.ATO10_08022"/>
<proteinExistence type="predicted"/>
<evidence type="ECO:0000256" key="1">
    <source>
        <dbReference type="ARBA" id="ARBA00004651"/>
    </source>
</evidence>
<evidence type="ECO:0000313" key="7">
    <source>
        <dbReference type="EMBL" id="KCV82321.1"/>
    </source>
</evidence>
<evidence type="ECO:0000313" key="8">
    <source>
        <dbReference type="Proteomes" id="UP000024836"/>
    </source>
</evidence>
<feature type="transmembrane region" description="Helical" evidence="6">
    <location>
        <begin position="149"/>
        <end position="167"/>
    </location>
</feature>
<feature type="transmembrane region" description="Helical" evidence="6">
    <location>
        <begin position="82"/>
        <end position="104"/>
    </location>
</feature>